<dbReference type="PANTHER" id="PTHR46558">
    <property type="entry name" value="TRACRIPTIONAL REGULATORY PROTEIN-RELATED-RELATED"/>
    <property type="match status" value="1"/>
</dbReference>
<dbReference type="EMBL" id="RYZS01000001">
    <property type="protein sequence ID" value="RVU95092.1"/>
    <property type="molecule type" value="Genomic_DNA"/>
</dbReference>
<dbReference type="PROSITE" id="PS50943">
    <property type="entry name" value="HTH_CROC1"/>
    <property type="match status" value="1"/>
</dbReference>
<keyword evidence="2" id="KW-0812">Transmembrane</keyword>
<dbReference type="PANTHER" id="PTHR46558:SF4">
    <property type="entry name" value="DNA-BIDING PHAGE PROTEIN"/>
    <property type="match status" value="1"/>
</dbReference>
<accession>A0A437UNC7</accession>
<organism evidence="4 5">
    <name type="scientific">Enterococcus avium</name>
    <name type="common">Streptococcus avium</name>
    <dbReference type="NCBI Taxonomy" id="33945"/>
    <lineage>
        <taxon>Bacteria</taxon>
        <taxon>Bacillati</taxon>
        <taxon>Bacillota</taxon>
        <taxon>Bacilli</taxon>
        <taxon>Lactobacillales</taxon>
        <taxon>Enterococcaceae</taxon>
        <taxon>Enterococcus</taxon>
    </lineage>
</organism>
<keyword evidence="1" id="KW-0238">DNA-binding</keyword>
<dbReference type="SUPFAM" id="SSF47413">
    <property type="entry name" value="lambda repressor-like DNA-binding domains"/>
    <property type="match status" value="1"/>
</dbReference>
<evidence type="ECO:0000256" key="1">
    <source>
        <dbReference type="ARBA" id="ARBA00023125"/>
    </source>
</evidence>
<evidence type="ECO:0000313" key="5">
    <source>
        <dbReference type="Proteomes" id="UP000288388"/>
    </source>
</evidence>
<dbReference type="GO" id="GO:0003677">
    <property type="term" value="F:DNA binding"/>
    <property type="evidence" value="ECO:0007669"/>
    <property type="project" value="UniProtKB-KW"/>
</dbReference>
<dbReference type="Gene3D" id="1.10.260.40">
    <property type="entry name" value="lambda repressor-like DNA-binding domains"/>
    <property type="match status" value="1"/>
</dbReference>
<name>A0A437UNC7_ENTAV</name>
<protein>
    <submittedName>
        <fullName evidence="4">XRE family transcriptional regulator</fullName>
    </submittedName>
</protein>
<dbReference type="Pfam" id="PF01381">
    <property type="entry name" value="HTH_3"/>
    <property type="match status" value="1"/>
</dbReference>
<feature type="domain" description="HTH cro/C1-type" evidence="3">
    <location>
        <begin position="7"/>
        <end position="61"/>
    </location>
</feature>
<dbReference type="AlphaFoldDB" id="A0A437UNC7"/>
<dbReference type="RefSeq" id="WP_127978949.1">
    <property type="nucleotide sequence ID" value="NZ_JBPFMR010000007.1"/>
</dbReference>
<dbReference type="CDD" id="cd00093">
    <property type="entry name" value="HTH_XRE"/>
    <property type="match status" value="1"/>
</dbReference>
<dbReference type="SMART" id="SM00530">
    <property type="entry name" value="HTH_XRE"/>
    <property type="match status" value="1"/>
</dbReference>
<gene>
    <name evidence="4" type="ORF">EK398_09710</name>
</gene>
<keyword evidence="2" id="KW-0472">Membrane</keyword>
<comment type="caution">
    <text evidence="4">The sequence shown here is derived from an EMBL/GenBank/DDBJ whole genome shotgun (WGS) entry which is preliminary data.</text>
</comment>
<proteinExistence type="predicted"/>
<evidence type="ECO:0000259" key="3">
    <source>
        <dbReference type="PROSITE" id="PS50943"/>
    </source>
</evidence>
<feature type="transmembrane region" description="Helical" evidence="2">
    <location>
        <begin position="86"/>
        <end position="105"/>
    </location>
</feature>
<sequence>MEFGKILKEQRKINDLTQEDLAGLLNVSRSAISNWEIGRNYPDIQTLIEISKLLGVSIDFLLNEDEKVREAVDIDLEKKKKVKKMAIGLAVSLLVTIAIIFYLVYPKEPSIYFVREKVTGDIVGNTDIIPFKKREIEEVYFNEGKLRIVLDLSGVEAGYTIEGGGEEVTIGLYRFRDKKSEKIIPYDGLLTVDLSDYSDLQTINITYN</sequence>
<keyword evidence="2" id="KW-1133">Transmembrane helix</keyword>
<dbReference type="Proteomes" id="UP000288388">
    <property type="component" value="Unassembled WGS sequence"/>
</dbReference>
<reference evidence="4 5" key="1">
    <citation type="submission" date="2018-12" db="EMBL/GenBank/DDBJ databases">
        <title>A novel vanA-carrying plasmid in a clinical isolate of Enterococcus avium.</title>
        <authorList>
            <person name="Bernasconi O.J."/>
            <person name="Luzzaro F."/>
            <person name="Endimiani A."/>
        </authorList>
    </citation>
    <scope>NUCLEOTIDE SEQUENCE [LARGE SCALE GENOMIC DNA]</scope>
    <source>
        <strain evidence="4 5">LC0559/18</strain>
    </source>
</reference>
<evidence type="ECO:0000256" key="2">
    <source>
        <dbReference type="SAM" id="Phobius"/>
    </source>
</evidence>
<dbReference type="InterPro" id="IPR010982">
    <property type="entry name" value="Lambda_DNA-bd_dom_sf"/>
</dbReference>
<evidence type="ECO:0000313" key="4">
    <source>
        <dbReference type="EMBL" id="RVU95092.1"/>
    </source>
</evidence>
<dbReference type="InterPro" id="IPR001387">
    <property type="entry name" value="Cro/C1-type_HTH"/>
</dbReference>